<accession>A0AAD4GEI3</accession>
<reference evidence="2" key="1">
    <citation type="submission" date="2019-10" db="EMBL/GenBank/DDBJ databases">
        <authorList>
            <consortium name="DOE Joint Genome Institute"/>
            <person name="Kuo A."/>
            <person name="Miyauchi S."/>
            <person name="Kiss E."/>
            <person name="Drula E."/>
            <person name="Kohler A."/>
            <person name="Sanchez-Garcia M."/>
            <person name="Andreopoulos B."/>
            <person name="Barry K.W."/>
            <person name="Bonito G."/>
            <person name="Buee M."/>
            <person name="Carver A."/>
            <person name="Chen C."/>
            <person name="Cichocki N."/>
            <person name="Clum A."/>
            <person name="Culley D."/>
            <person name="Crous P.W."/>
            <person name="Fauchery L."/>
            <person name="Girlanda M."/>
            <person name="Hayes R."/>
            <person name="Keri Z."/>
            <person name="LaButti K."/>
            <person name="Lipzen A."/>
            <person name="Lombard V."/>
            <person name="Magnuson J."/>
            <person name="Maillard F."/>
            <person name="Morin E."/>
            <person name="Murat C."/>
            <person name="Nolan M."/>
            <person name="Ohm R."/>
            <person name="Pangilinan J."/>
            <person name="Pereira M."/>
            <person name="Perotto S."/>
            <person name="Peter M."/>
            <person name="Riley R."/>
            <person name="Sitrit Y."/>
            <person name="Stielow B."/>
            <person name="Szollosi G."/>
            <person name="Zifcakova L."/>
            <person name="Stursova M."/>
            <person name="Spatafora J.W."/>
            <person name="Tedersoo L."/>
            <person name="Vaario L.-M."/>
            <person name="Yamada A."/>
            <person name="Yan M."/>
            <person name="Wang P."/>
            <person name="Xu J."/>
            <person name="Bruns T."/>
            <person name="Baldrian P."/>
            <person name="Vilgalys R."/>
            <person name="Henrissat B."/>
            <person name="Grigoriev I.V."/>
            <person name="Hibbett D."/>
            <person name="Nagy L.G."/>
            <person name="Martin F.M."/>
        </authorList>
    </citation>
    <scope>NUCLEOTIDE SEQUENCE</scope>
    <source>
        <strain evidence="2">BED1</strain>
    </source>
</reference>
<gene>
    <name evidence="2" type="ORF">L210DRAFT_2191943</name>
</gene>
<feature type="compositionally biased region" description="Low complexity" evidence="1">
    <location>
        <begin position="110"/>
        <end position="130"/>
    </location>
</feature>
<dbReference type="Proteomes" id="UP001194468">
    <property type="component" value="Unassembled WGS sequence"/>
</dbReference>
<comment type="caution">
    <text evidence="2">The sequence shown here is derived from an EMBL/GenBank/DDBJ whole genome shotgun (WGS) entry which is preliminary data.</text>
</comment>
<evidence type="ECO:0000313" key="3">
    <source>
        <dbReference type="Proteomes" id="UP001194468"/>
    </source>
</evidence>
<dbReference type="AlphaFoldDB" id="A0AAD4GEI3"/>
<sequence length="166" mass="17206">MSSYDQSLLHEAPKATRAQLQEGYNVDLLAEQPVRRTPSMRNPPPSQSPQPPPVPVPLTPAIPEAGSGEKFGSPVYPPTAPKPRTSFWRTPVGGAVGGTIKKSNNKTVDTTGINSTSSVTSSSLTSTAGTQDIANPTSSKPTTSARPSSPTQTGQNTGGQQVQGAK</sequence>
<feature type="compositionally biased region" description="Low complexity" evidence="1">
    <location>
        <begin position="151"/>
        <end position="166"/>
    </location>
</feature>
<feature type="region of interest" description="Disordered" evidence="1">
    <location>
        <begin position="1"/>
        <end position="166"/>
    </location>
</feature>
<organism evidence="2 3">
    <name type="scientific">Boletus edulis BED1</name>
    <dbReference type="NCBI Taxonomy" id="1328754"/>
    <lineage>
        <taxon>Eukaryota</taxon>
        <taxon>Fungi</taxon>
        <taxon>Dikarya</taxon>
        <taxon>Basidiomycota</taxon>
        <taxon>Agaricomycotina</taxon>
        <taxon>Agaricomycetes</taxon>
        <taxon>Agaricomycetidae</taxon>
        <taxon>Boletales</taxon>
        <taxon>Boletineae</taxon>
        <taxon>Boletaceae</taxon>
        <taxon>Boletoideae</taxon>
        <taxon>Boletus</taxon>
    </lineage>
</organism>
<evidence type="ECO:0000313" key="2">
    <source>
        <dbReference type="EMBL" id="KAF8439942.1"/>
    </source>
</evidence>
<evidence type="ECO:0000256" key="1">
    <source>
        <dbReference type="SAM" id="MobiDB-lite"/>
    </source>
</evidence>
<reference evidence="2" key="2">
    <citation type="journal article" date="2020" name="Nat. Commun.">
        <title>Large-scale genome sequencing of mycorrhizal fungi provides insights into the early evolution of symbiotic traits.</title>
        <authorList>
            <person name="Miyauchi S."/>
            <person name="Kiss E."/>
            <person name="Kuo A."/>
            <person name="Drula E."/>
            <person name="Kohler A."/>
            <person name="Sanchez-Garcia M."/>
            <person name="Morin E."/>
            <person name="Andreopoulos B."/>
            <person name="Barry K.W."/>
            <person name="Bonito G."/>
            <person name="Buee M."/>
            <person name="Carver A."/>
            <person name="Chen C."/>
            <person name="Cichocki N."/>
            <person name="Clum A."/>
            <person name="Culley D."/>
            <person name="Crous P.W."/>
            <person name="Fauchery L."/>
            <person name="Girlanda M."/>
            <person name="Hayes R.D."/>
            <person name="Keri Z."/>
            <person name="LaButti K."/>
            <person name="Lipzen A."/>
            <person name="Lombard V."/>
            <person name="Magnuson J."/>
            <person name="Maillard F."/>
            <person name="Murat C."/>
            <person name="Nolan M."/>
            <person name="Ohm R.A."/>
            <person name="Pangilinan J."/>
            <person name="Pereira M.F."/>
            <person name="Perotto S."/>
            <person name="Peter M."/>
            <person name="Pfister S."/>
            <person name="Riley R."/>
            <person name="Sitrit Y."/>
            <person name="Stielow J.B."/>
            <person name="Szollosi G."/>
            <person name="Zifcakova L."/>
            <person name="Stursova M."/>
            <person name="Spatafora J.W."/>
            <person name="Tedersoo L."/>
            <person name="Vaario L.M."/>
            <person name="Yamada A."/>
            <person name="Yan M."/>
            <person name="Wang P."/>
            <person name="Xu J."/>
            <person name="Bruns T."/>
            <person name="Baldrian P."/>
            <person name="Vilgalys R."/>
            <person name="Dunand C."/>
            <person name="Henrissat B."/>
            <person name="Grigoriev I.V."/>
            <person name="Hibbett D."/>
            <person name="Nagy L.G."/>
            <person name="Martin F.M."/>
        </authorList>
    </citation>
    <scope>NUCLEOTIDE SEQUENCE</scope>
    <source>
        <strain evidence="2">BED1</strain>
    </source>
</reference>
<keyword evidence="3" id="KW-1185">Reference proteome</keyword>
<name>A0AAD4GEI3_BOLED</name>
<proteinExistence type="predicted"/>
<protein>
    <submittedName>
        <fullName evidence="2">Uncharacterized protein</fullName>
    </submittedName>
</protein>
<feature type="compositionally biased region" description="Polar residues" evidence="1">
    <location>
        <begin position="132"/>
        <end position="150"/>
    </location>
</feature>
<dbReference type="EMBL" id="WHUW01000013">
    <property type="protein sequence ID" value="KAF8439942.1"/>
    <property type="molecule type" value="Genomic_DNA"/>
</dbReference>
<feature type="compositionally biased region" description="Pro residues" evidence="1">
    <location>
        <begin position="41"/>
        <end position="60"/>
    </location>
</feature>